<dbReference type="Gene3D" id="3.40.50.300">
    <property type="entry name" value="P-loop containing nucleotide triphosphate hydrolases"/>
    <property type="match status" value="1"/>
</dbReference>
<dbReference type="EMBL" id="BMFH01000001">
    <property type="protein sequence ID" value="GGD40642.1"/>
    <property type="molecule type" value="Genomic_DNA"/>
</dbReference>
<accession>A0ABQ1QSY4</accession>
<reference evidence="3" key="1">
    <citation type="journal article" date="2019" name="Int. J. Syst. Evol. Microbiol.">
        <title>The Global Catalogue of Microorganisms (GCM) 10K type strain sequencing project: providing services to taxonomists for standard genome sequencing and annotation.</title>
        <authorList>
            <consortium name="The Broad Institute Genomics Platform"/>
            <consortium name="The Broad Institute Genome Sequencing Center for Infectious Disease"/>
            <person name="Wu L."/>
            <person name="Ma J."/>
        </authorList>
    </citation>
    <scope>NUCLEOTIDE SEQUENCE [LARGE SCALE GENOMIC DNA]</scope>
    <source>
        <strain evidence="3">CGMCC 1.12606</strain>
    </source>
</reference>
<evidence type="ECO:0000259" key="1">
    <source>
        <dbReference type="Pfam" id="PF13521"/>
    </source>
</evidence>
<dbReference type="Proteomes" id="UP000625780">
    <property type="component" value="Unassembled WGS sequence"/>
</dbReference>
<dbReference type="InterPro" id="IPR038727">
    <property type="entry name" value="NadR/Ttd14_AAA_dom"/>
</dbReference>
<proteinExistence type="predicted"/>
<sequence>MIRELEEKGFFCFHEVIRDLTLEAKRNGDPNSIHSNPLAFVDDPFRFNLFLLESRLEHFRAGEDMDHKVVFYDRGLPDVLAYMKYFRQQYPDEFAAYCQEYKYDRVVVLPPWEDIYTQDEERLENFDQALEIHQELVRTYTEFQYSSVTVPKGTVEERASYIIEQVIPEL</sequence>
<dbReference type="Pfam" id="PF13521">
    <property type="entry name" value="AAA_28"/>
    <property type="match status" value="1"/>
</dbReference>
<name>A0ABQ1QSY4_9FLAO</name>
<dbReference type="InterPro" id="IPR027417">
    <property type="entry name" value="P-loop_NTPase"/>
</dbReference>
<protein>
    <submittedName>
        <fullName evidence="2">ATPase</fullName>
    </submittedName>
</protein>
<gene>
    <name evidence="2" type="ORF">GCM10011361_04710</name>
</gene>
<feature type="domain" description="NadR/Ttd14 AAA" evidence="1">
    <location>
        <begin position="2"/>
        <end position="158"/>
    </location>
</feature>
<evidence type="ECO:0000313" key="3">
    <source>
        <dbReference type="Proteomes" id="UP000625780"/>
    </source>
</evidence>
<comment type="caution">
    <text evidence="2">The sequence shown here is derived from an EMBL/GenBank/DDBJ whole genome shotgun (WGS) entry which is preliminary data.</text>
</comment>
<dbReference type="SUPFAM" id="SSF52540">
    <property type="entry name" value="P-loop containing nucleoside triphosphate hydrolases"/>
    <property type="match status" value="1"/>
</dbReference>
<evidence type="ECO:0000313" key="2">
    <source>
        <dbReference type="EMBL" id="GGD40642.1"/>
    </source>
</evidence>
<organism evidence="2 3">
    <name type="scientific">Muriicola marianensis</name>
    <dbReference type="NCBI Taxonomy" id="1324801"/>
    <lineage>
        <taxon>Bacteria</taxon>
        <taxon>Pseudomonadati</taxon>
        <taxon>Bacteroidota</taxon>
        <taxon>Flavobacteriia</taxon>
        <taxon>Flavobacteriales</taxon>
        <taxon>Flavobacteriaceae</taxon>
        <taxon>Muriicola</taxon>
    </lineage>
</organism>
<keyword evidence="3" id="KW-1185">Reference proteome</keyword>